<dbReference type="Proteomes" id="UP000501690">
    <property type="component" value="Linkage Group LG2"/>
</dbReference>
<proteinExistence type="predicted"/>
<organism evidence="1 2">
    <name type="scientific">Vigna unguiculata</name>
    <name type="common">Cowpea</name>
    <dbReference type="NCBI Taxonomy" id="3917"/>
    <lineage>
        <taxon>Eukaryota</taxon>
        <taxon>Viridiplantae</taxon>
        <taxon>Streptophyta</taxon>
        <taxon>Embryophyta</taxon>
        <taxon>Tracheophyta</taxon>
        <taxon>Spermatophyta</taxon>
        <taxon>Magnoliopsida</taxon>
        <taxon>eudicotyledons</taxon>
        <taxon>Gunneridae</taxon>
        <taxon>Pentapetalae</taxon>
        <taxon>rosids</taxon>
        <taxon>fabids</taxon>
        <taxon>Fabales</taxon>
        <taxon>Fabaceae</taxon>
        <taxon>Papilionoideae</taxon>
        <taxon>50 kb inversion clade</taxon>
        <taxon>NPAAA clade</taxon>
        <taxon>indigoferoid/millettioid clade</taxon>
        <taxon>Phaseoleae</taxon>
        <taxon>Vigna</taxon>
    </lineage>
</organism>
<gene>
    <name evidence="1" type="ORF">DEO72_LG2g2688</name>
</gene>
<keyword evidence="2" id="KW-1185">Reference proteome</keyword>
<protein>
    <submittedName>
        <fullName evidence="1">Uncharacterized protein</fullName>
    </submittedName>
</protein>
<dbReference type="EMBL" id="CP039346">
    <property type="protein sequence ID" value="QCD82352.1"/>
    <property type="molecule type" value="Genomic_DNA"/>
</dbReference>
<name>A0A4D6L1I2_VIGUN</name>
<accession>A0A4D6L1I2</accession>
<evidence type="ECO:0000313" key="2">
    <source>
        <dbReference type="Proteomes" id="UP000501690"/>
    </source>
</evidence>
<evidence type="ECO:0000313" key="1">
    <source>
        <dbReference type="EMBL" id="QCD82352.1"/>
    </source>
</evidence>
<reference evidence="1 2" key="1">
    <citation type="submission" date="2019-04" db="EMBL/GenBank/DDBJ databases">
        <title>An improved genome assembly and genetic linkage map for asparagus bean, Vigna unguiculata ssp. sesquipedialis.</title>
        <authorList>
            <person name="Xia Q."/>
            <person name="Zhang R."/>
            <person name="Dong Y."/>
        </authorList>
    </citation>
    <scope>NUCLEOTIDE SEQUENCE [LARGE SCALE GENOMIC DNA]</scope>
    <source>
        <tissue evidence="1">Leaf</tissue>
    </source>
</reference>
<dbReference type="AlphaFoldDB" id="A0A4D6L1I2"/>
<sequence>MAHSGSYSTLQWFVLRQRSMVVMVLACGVREVLVMLQCCRHGGDSCALVAAARWLVKLGVMVSAVVLVQGYSSVNGSRF</sequence>